<keyword evidence="2" id="KW-0378">Hydrolase</keyword>
<evidence type="ECO:0000256" key="2">
    <source>
        <dbReference type="ARBA" id="ARBA00022801"/>
    </source>
</evidence>
<feature type="domain" description="Helicase ATP-binding" evidence="6">
    <location>
        <begin position="243"/>
        <end position="404"/>
    </location>
</feature>
<dbReference type="PROSITE" id="PS51194">
    <property type="entry name" value="HELICASE_CTER"/>
    <property type="match status" value="1"/>
</dbReference>
<evidence type="ECO:0000256" key="5">
    <source>
        <dbReference type="SAM" id="MobiDB-lite"/>
    </source>
</evidence>
<dbReference type="InterPro" id="IPR011545">
    <property type="entry name" value="DEAD/DEAH_box_helicase_dom"/>
</dbReference>
<proteinExistence type="predicted"/>
<comment type="caution">
    <text evidence="8">The sequence shown here is derived from an EMBL/GenBank/DDBJ whole genome shotgun (WGS) entry which is preliminary data.</text>
</comment>
<name>A0ABP0JUM3_9DINO</name>
<dbReference type="Gene3D" id="1.10.3380.30">
    <property type="match status" value="1"/>
</dbReference>
<evidence type="ECO:0000259" key="7">
    <source>
        <dbReference type="PROSITE" id="PS51194"/>
    </source>
</evidence>
<accession>A0ABP0JUM3</accession>
<evidence type="ECO:0000313" key="9">
    <source>
        <dbReference type="Proteomes" id="UP001642484"/>
    </source>
</evidence>
<dbReference type="InterPro" id="IPR027417">
    <property type="entry name" value="P-loop_NTPase"/>
</dbReference>
<evidence type="ECO:0000256" key="3">
    <source>
        <dbReference type="ARBA" id="ARBA00022806"/>
    </source>
</evidence>
<evidence type="ECO:0000256" key="4">
    <source>
        <dbReference type="ARBA" id="ARBA00022840"/>
    </source>
</evidence>
<keyword evidence="4" id="KW-0067">ATP-binding</keyword>
<dbReference type="InterPro" id="IPR036612">
    <property type="entry name" value="KH_dom_type_1_sf"/>
</dbReference>
<dbReference type="PROSITE" id="PS51192">
    <property type="entry name" value="HELICASE_ATP_BIND_1"/>
    <property type="match status" value="1"/>
</dbReference>
<keyword evidence="9" id="KW-1185">Reference proteome</keyword>
<evidence type="ECO:0000259" key="6">
    <source>
        <dbReference type="PROSITE" id="PS51192"/>
    </source>
</evidence>
<evidence type="ECO:0000313" key="8">
    <source>
        <dbReference type="EMBL" id="CAK9017961.1"/>
    </source>
</evidence>
<dbReference type="SMART" id="SM00490">
    <property type="entry name" value="HELICc"/>
    <property type="match status" value="1"/>
</dbReference>
<dbReference type="SUPFAM" id="SSF52540">
    <property type="entry name" value="P-loop containing nucleoside triphosphate hydrolases"/>
    <property type="match status" value="1"/>
</dbReference>
<evidence type="ECO:0000256" key="1">
    <source>
        <dbReference type="ARBA" id="ARBA00022741"/>
    </source>
</evidence>
<protein>
    <submittedName>
        <fullName evidence="8">Uncharacterized protein</fullName>
    </submittedName>
</protein>
<dbReference type="InterPro" id="IPR001650">
    <property type="entry name" value="Helicase_C-like"/>
</dbReference>
<dbReference type="Gene3D" id="3.40.50.300">
    <property type="entry name" value="P-loop containing nucleotide triphosphate hydrolases"/>
    <property type="match status" value="2"/>
</dbReference>
<dbReference type="Proteomes" id="UP001642484">
    <property type="component" value="Unassembled WGS sequence"/>
</dbReference>
<dbReference type="InterPro" id="IPR012961">
    <property type="entry name" value="Ski2/MTR4_C"/>
</dbReference>
<dbReference type="Pfam" id="PF00271">
    <property type="entry name" value="Helicase_C"/>
    <property type="match status" value="1"/>
</dbReference>
<dbReference type="Pfam" id="PF08148">
    <property type="entry name" value="DSHCT"/>
    <property type="match status" value="1"/>
</dbReference>
<gene>
    <name evidence="8" type="ORF">CCMP2556_LOCUS13073</name>
</gene>
<dbReference type="PANTHER" id="PTHR12131">
    <property type="entry name" value="ATP-DEPENDENT RNA AND DNA HELICASE"/>
    <property type="match status" value="1"/>
</dbReference>
<organism evidence="8 9">
    <name type="scientific">Durusdinium trenchii</name>
    <dbReference type="NCBI Taxonomy" id="1381693"/>
    <lineage>
        <taxon>Eukaryota</taxon>
        <taxon>Sar</taxon>
        <taxon>Alveolata</taxon>
        <taxon>Dinophyceae</taxon>
        <taxon>Suessiales</taxon>
        <taxon>Symbiodiniaceae</taxon>
        <taxon>Durusdinium</taxon>
    </lineage>
</organism>
<dbReference type="CDD" id="cd18795">
    <property type="entry name" value="SF2_C_Ski2"/>
    <property type="match status" value="1"/>
</dbReference>
<feature type="region of interest" description="Disordered" evidence="5">
    <location>
        <begin position="1"/>
        <end position="39"/>
    </location>
</feature>
<dbReference type="SMART" id="SM00487">
    <property type="entry name" value="DEXDc"/>
    <property type="match status" value="1"/>
</dbReference>
<dbReference type="Pfam" id="PF00270">
    <property type="entry name" value="DEAD"/>
    <property type="match status" value="1"/>
</dbReference>
<keyword evidence="1" id="KW-0547">Nucleotide-binding</keyword>
<keyword evidence="3" id="KW-0347">Helicase</keyword>
<reference evidence="8 9" key="1">
    <citation type="submission" date="2024-02" db="EMBL/GenBank/DDBJ databases">
        <authorList>
            <person name="Chen Y."/>
            <person name="Shah S."/>
            <person name="Dougan E. K."/>
            <person name="Thang M."/>
            <person name="Chan C."/>
        </authorList>
    </citation>
    <scope>NUCLEOTIDE SEQUENCE [LARGE SCALE GENOMIC DNA]</scope>
</reference>
<dbReference type="SUPFAM" id="SSF54791">
    <property type="entry name" value="Eukaryotic type KH-domain (KH-domain type I)"/>
    <property type="match status" value="1"/>
</dbReference>
<dbReference type="InterPro" id="IPR050699">
    <property type="entry name" value="RNA-DNA_Helicase"/>
</dbReference>
<dbReference type="EMBL" id="CAXAMN010006546">
    <property type="protein sequence ID" value="CAK9017961.1"/>
    <property type="molecule type" value="Genomic_DNA"/>
</dbReference>
<sequence length="1169" mass="130664">MESTTLKRKREDWDLTPEEVREDQTQEAPDPEDRDEDLDHLASADVVPRSDADHLRQLDSLGISAAQDEPLNADEQTVDLTFKSDGRLPQGPYWFRKSLTNTGLQTLLRSERLTGAAFVHWMHSLIRACNCHVQVSQDLCVADVWATNFGVAANAERILDLPAPELEEAIRLDTWDAIPDGCEEDEDPHCIEVSWVSHPSHPSFSHHTVSPSFVNIPSAQSFSPSLEVWTFKHALDPVQSRGIACVERRESVLLSAPTSAGKTAVAVYAVAMALHEKKRAIYTTPIKALSNQKFLELGKLFGGQYVGIMTGDTVIASDAPIVVMTLEILHSMLYKQARDPNLMDDFAYVIIDEAHFLGNVERGYAWEEVLILLPLHVRLVLLSATVPNSRTIGDWCSRVRTEPMHVITSEQRPVPLFHGVFRCGPPDYFSKKRRSLFSIMNPPRNFFKPWNLSEAVRQRAIILQSQPKWRCPYELLPRFIGRKGQNLKQLMAGLSASVRVADEGIIEVRALDCDVEREAKLRVTRWLTNQGALAKAPDSSSGPLSLQVEDLERLLSLLWYRKQLPTIGFCFDKRMCERIALLLAGGKRMDFSSNAAKSKIHARLQAGLAGLDERDKQLAQVKHCCDLLVRGIGVHHGGMLPLLREIVELLFADGLLPVIFATETFAIGLNMPAKSVIFTDVVKFDGRARRMLNVSEFRQMSGRAGRRGLDRAGYVYIMLHSDQILQQPATTVLTKLYTEEPSEVVNCYRMRWASLLHLISAGPAHVYAMLSRSLQRFTEPTVAMSRQQEARRMVKVLQELDFVDKSGVTLPKGLLACHLFLAEDALLVADILIALRGFENYSAAQSFAICAAFVAEGSYNDRLKISDSAVCEGLAICRKVAAKLAAKLHSHKLPCCTKCKLLNPISADVLGCDGTEMIKTRLNPKLCETALQWASGRDFTSAVLSSGVAVGGEGFVIRALRRLDELMREITFVLRHDLASPETARRIQQARLLVRRGVLAAPSAYLGEAEDRVAEEIEEEPPWPSQTWPPGYQGTVDAFDIGFSQASCSANFHQPPAPGGPNDILGLAKALIDGRVQPAQVNPIKIHWFRHRYYSLDNRRLAAFRLWRLLDKDAKVPVVVLSRNQALRERWLRKFTTGFTGGRKIRITQTDRFVGLTREQSTFGSSLWS</sequence>
<feature type="compositionally biased region" description="Basic and acidic residues" evidence="5">
    <location>
        <begin position="9"/>
        <end position="24"/>
    </location>
</feature>
<feature type="domain" description="Helicase C-terminal" evidence="7">
    <location>
        <begin position="550"/>
        <end position="756"/>
    </location>
</feature>
<dbReference type="PANTHER" id="PTHR12131:SF1">
    <property type="entry name" value="ATP-DEPENDENT RNA HELICASE SUPV3L1, MITOCHONDRIAL-RELATED"/>
    <property type="match status" value="1"/>
</dbReference>
<dbReference type="SMART" id="SM01142">
    <property type="entry name" value="DSHCT"/>
    <property type="match status" value="1"/>
</dbReference>
<dbReference type="InterPro" id="IPR014001">
    <property type="entry name" value="Helicase_ATP-bd"/>
</dbReference>